<feature type="domain" description="FtsK" evidence="5">
    <location>
        <begin position="230"/>
        <end position="410"/>
    </location>
</feature>
<keyword evidence="2 3" id="KW-0067">ATP-binding</keyword>
<dbReference type="EMBL" id="FNKK01000002">
    <property type="protein sequence ID" value="SDQ66289.1"/>
    <property type="molecule type" value="Genomic_DNA"/>
</dbReference>
<dbReference type="GO" id="GO:0005524">
    <property type="term" value="F:ATP binding"/>
    <property type="evidence" value="ECO:0007669"/>
    <property type="project" value="UniProtKB-UniRule"/>
</dbReference>
<keyword evidence="4" id="KW-1133">Transmembrane helix</keyword>
<dbReference type="PANTHER" id="PTHR22683">
    <property type="entry name" value="SPORULATION PROTEIN RELATED"/>
    <property type="match status" value="1"/>
</dbReference>
<evidence type="ECO:0000256" key="2">
    <source>
        <dbReference type="ARBA" id="ARBA00022840"/>
    </source>
</evidence>
<keyword evidence="7" id="KW-1185">Reference proteome</keyword>
<feature type="transmembrane region" description="Helical" evidence="4">
    <location>
        <begin position="52"/>
        <end position="70"/>
    </location>
</feature>
<evidence type="ECO:0000313" key="6">
    <source>
        <dbReference type="EMBL" id="SDQ66289.1"/>
    </source>
</evidence>
<feature type="binding site" evidence="3">
    <location>
        <begin position="246"/>
        <end position="253"/>
    </location>
    <ligand>
        <name>ATP</name>
        <dbReference type="ChEBI" id="CHEBI:30616"/>
    </ligand>
</feature>
<dbReference type="Gene3D" id="3.40.50.300">
    <property type="entry name" value="P-loop containing nucleotide triphosphate hydrolases"/>
    <property type="match status" value="1"/>
</dbReference>
<keyword evidence="1 3" id="KW-0547">Nucleotide-binding</keyword>
<dbReference type="InterPro" id="IPR002543">
    <property type="entry name" value="FtsK_dom"/>
</dbReference>
<evidence type="ECO:0000313" key="7">
    <source>
        <dbReference type="Proteomes" id="UP000217103"/>
    </source>
</evidence>
<evidence type="ECO:0000256" key="3">
    <source>
        <dbReference type="PROSITE-ProRule" id="PRU00289"/>
    </source>
</evidence>
<dbReference type="PANTHER" id="PTHR22683:SF41">
    <property type="entry name" value="DNA TRANSLOCASE FTSK"/>
    <property type="match status" value="1"/>
</dbReference>
<dbReference type="AlphaFoldDB" id="A0A1H1CQL4"/>
<keyword evidence="4" id="KW-0472">Membrane</keyword>
<gene>
    <name evidence="6" type="ORF">SAMN04489764_1587</name>
</gene>
<sequence>MFKKLPGDETRRLVSTTPDTAVVFRPAVVHTPAIIAILIYVCRVLAGLVRLVWKHPIALAVVVTPGVIWYLYGWPWVLALVNAVVAAGSIWTLFDRASFRRVITLRLLAFWRCFWVYRRHWQPVMIVSGLGRHLHGRDYLPRLVKVTCDDWADVVTVKMLSGQAVEDWTDRTDHLAHGFGATSCRVTVAKAGRLVLTFPRNDPLAAPLPSLPVPASAEVGPVEIGRCEDGSPWRLNVHGTHVLVAGATGSGKGSVIWSTIRALLPAVRAGLVELWALDPKLMELSYGRALFGDRYAATPEKCADLLKEAVRVMQERAARFAGVRRSHTPTAEDPFILIIVDEVAFLTAYQPDRQLRQEITAALATLTTQGRAVGVGVLAALQDPRKEVMNIRNLFPDKIALRLDESEQVDMVLGEGARDRGAHADLISPCPDLGAGVGYVRLENNPDPVRVRAAYVSDADIRDMVAEYAEWGEAA</sequence>
<evidence type="ECO:0000259" key="5">
    <source>
        <dbReference type="PROSITE" id="PS50901"/>
    </source>
</evidence>
<protein>
    <submittedName>
        <fullName evidence="6">DNA segregation ATPase FtsK/SpoIIIE, S-DNA-T family</fullName>
    </submittedName>
</protein>
<dbReference type="STRING" id="35622.SAMN04489764_1587"/>
<dbReference type="Proteomes" id="UP000217103">
    <property type="component" value="Unassembled WGS sequence"/>
</dbReference>
<organism evidence="6 7">
    <name type="scientific">Thermostaphylospora chromogena</name>
    <dbReference type="NCBI Taxonomy" id="35622"/>
    <lineage>
        <taxon>Bacteria</taxon>
        <taxon>Bacillati</taxon>
        <taxon>Actinomycetota</taxon>
        <taxon>Actinomycetes</taxon>
        <taxon>Streptosporangiales</taxon>
        <taxon>Thermomonosporaceae</taxon>
        <taxon>Thermostaphylospora</taxon>
    </lineage>
</organism>
<reference evidence="6 7" key="1">
    <citation type="submission" date="2016-10" db="EMBL/GenBank/DDBJ databases">
        <authorList>
            <person name="de Groot N.N."/>
        </authorList>
    </citation>
    <scope>NUCLEOTIDE SEQUENCE [LARGE SCALE GENOMIC DNA]</scope>
    <source>
        <strain evidence="6 7">DSM 43794</strain>
    </source>
</reference>
<accession>A0A1H1CQL4</accession>
<dbReference type="InterPro" id="IPR027417">
    <property type="entry name" value="P-loop_NTPase"/>
</dbReference>
<evidence type="ECO:0000256" key="1">
    <source>
        <dbReference type="ARBA" id="ARBA00022741"/>
    </source>
</evidence>
<dbReference type="GO" id="GO:0003677">
    <property type="term" value="F:DNA binding"/>
    <property type="evidence" value="ECO:0007669"/>
    <property type="project" value="InterPro"/>
</dbReference>
<dbReference type="RefSeq" id="WP_093258438.1">
    <property type="nucleotide sequence ID" value="NZ_FNKK01000002.1"/>
</dbReference>
<dbReference type="OrthoDB" id="3217500at2"/>
<name>A0A1H1CQL4_9ACTN</name>
<dbReference type="SUPFAM" id="SSF52540">
    <property type="entry name" value="P-loop containing nucleoside triphosphate hydrolases"/>
    <property type="match status" value="1"/>
</dbReference>
<keyword evidence="4" id="KW-0812">Transmembrane</keyword>
<feature type="transmembrane region" description="Helical" evidence="4">
    <location>
        <begin position="20"/>
        <end position="40"/>
    </location>
</feature>
<dbReference type="Pfam" id="PF01580">
    <property type="entry name" value="FtsK_SpoIIIE"/>
    <property type="match status" value="1"/>
</dbReference>
<proteinExistence type="predicted"/>
<dbReference type="InterPro" id="IPR050206">
    <property type="entry name" value="FtsK/SpoIIIE/SftA"/>
</dbReference>
<dbReference type="PROSITE" id="PS50901">
    <property type="entry name" value="FTSK"/>
    <property type="match status" value="1"/>
</dbReference>
<evidence type="ECO:0000256" key="4">
    <source>
        <dbReference type="SAM" id="Phobius"/>
    </source>
</evidence>